<dbReference type="Proteomes" id="UP000661691">
    <property type="component" value="Unassembled WGS sequence"/>
</dbReference>
<feature type="chain" id="PRO_5038691413" description="Lipoprotein" evidence="1">
    <location>
        <begin position="20"/>
        <end position="236"/>
    </location>
</feature>
<keyword evidence="1" id="KW-0732">Signal</keyword>
<protein>
    <recommendedName>
        <fullName evidence="4">Lipoprotein</fullName>
    </recommendedName>
</protein>
<feature type="signal peptide" evidence="1">
    <location>
        <begin position="1"/>
        <end position="19"/>
    </location>
</feature>
<comment type="caution">
    <text evidence="2">The sequence shown here is derived from an EMBL/GenBank/DDBJ whole genome shotgun (WGS) entry which is preliminary data.</text>
</comment>
<dbReference type="AlphaFoldDB" id="A0A926NDM2"/>
<proteinExistence type="predicted"/>
<evidence type="ECO:0000313" key="2">
    <source>
        <dbReference type="EMBL" id="MBD1371634.1"/>
    </source>
</evidence>
<sequence>MNRLTRFLFLLLCLGLLTACYPDQKRQQLDQLPQHVMRVQSALETYEKQRNILPFQYRENETMLTTHYLVDFKEIGPILGEIPPSAFENGGYFYYVIVNTGEKPTVRLLDLRIQDRVKKIEPYVKTQLEKKGKLPSKDQITNHIFSIDYEKIGTKEVWVESPYTPGEKLPLVMDQSGNVYVDYRNEVMRKMQESKKPPQADQDLREWLALEDLFAPSYSPPMKIVNQEPVFVELEE</sequence>
<evidence type="ECO:0008006" key="4">
    <source>
        <dbReference type="Google" id="ProtNLM"/>
    </source>
</evidence>
<keyword evidence="3" id="KW-1185">Reference proteome</keyword>
<dbReference type="EMBL" id="JACXAH010000005">
    <property type="protein sequence ID" value="MBD1371634.1"/>
    <property type="molecule type" value="Genomic_DNA"/>
</dbReference>
<evidence type="ECO:0000256" key="1">
    <source>
        <dbReference type="SAM" id="SignalP"/>
    </source>
</evidence>
<gene>
    <name evidence="2" type="ORF">IC620_04590</name>
</gene>
<evidence type="ECO:0000313" key="3">
    <source>
        <dbReference type="Proteomes" id="UP000661691"/>
    </source>
</evidence>
<reference evidence="2" key="1">
    <citation type="submission" date="2020-09" db="EMBL/GenBank/DDBJ databases">
        <title>A novel bacterium of genus Hazenella, isolated from South China Sea.</title>
        <authorList>
            <person name="Huang H."/>
            <person name="Mo K."/>
            <person name="Hu Y."/>
        </authorList>
    </citation>
    <scope>NUCLEOTIDE SEQUENCE</scope>
    <source>
        <strain evidence="2">IB182357</strain>
    </source>
</reference>
<name>A0A926NDM2_9BACL</name>
<organism evidence="2 3">
    <name type="scientific">Polycladospora coralii</name>
    <dbReference type="NCBI Taxonomy" id="2771432"/>
    <lineage>
        <taxon>Bacteria</taxon>
        <taxon>Bacillati</taxon>
        <taxon>Bacillota</taxon>
        <taxon>Bacilli</taxon>
        <taxon>Bacillales</taxon>
        <taxon>Thermoactinomycetaceae</taxon>
        <taxon>Polycladospora</taxon>
    </lineage>
</organism>
<accession>A0A926NDM2</accession>
<dbReference type="RefSeq" id="WP_191141652.1">
    <property type="nucleotide sequence ID" value="NZ_JACXAH010000005.1"/>
</dbReference>
<dbReference type="PROSITE" id="PS51257">
    <property type="entry name" value="PROKAR_LIPOPROTEIN"/>
    <property type="match status" value="1"/>
</dbReference>